<dbReference type="SMART" id="SM01400">
    <property type="entry name" value="Pribosyltran_N"/>
    <property type="match status" value="1"/>
</dbReference>
<dbReference type="Proteomes" id="UP000249590">
    <property type="component" value="Unassembled WGS sequence"/>
</dbReference>
<keyword evidence="4" id="KW-0547">Nucleotide-binding</keyword>
<protein>
    <recommendedName>
        <fullName evidence="1">ribose-phosphate diphosphokinase</fullName>
        <ecNumber evidence="1">2.7.6.1</ecNumber>
    </recommendedName>
</protein>
<dbReference type="GO" id="GO:0006015">
    <property type="term" value="P:5-phosphoribose 1-diphosphate biosynthetic process"/>
    <property type="evidence" value="ECO:0007669"/>
    <property type="project" value="TreeGrafter"/>
</dbReference>
<dbReference type="GO" id="GO:0000287">
    <property type="term" value="F:magnesium ion binding"/>
    <property type="evidence" value="ECO:0007669"/>
    <property type="project" value="InterPro"/>
</dbReference>
<dbReference type="FunFam" id="3.40.50.2020:FF:000014">
    <property type="entry name" value="Ribose-phosphate pyrophosphokinase 1"/>
    <property type="match status" value="1"/>
</dbReference>
<keyword evidence="5 9" id="KW-0418">Kinase</keyword>
<dbReference type="PANTHER" id="PTHR10210:SF32">
    <property type="entry name" value="RIBOSE-PHOSPHATE PYROPHOSPHOKINASE 2"/>
    <property type="match status" value="1"/>
</dbReference>
<feature type="domain" description="Ribose-phosphate pyrophosphokinase N-terminal" evidence="8">
    <location>
        <begin position="183"/>
        <end position="301"/>
    </location>
</feature>
<dbReference type="InterPro" id="IPR029099">
    <property type="entry name" value="Pribosyltran_N"/>
</dbReference>
<dbReference type="PANTHER" id="PTHR10210">
    <property type="entry name" value="RIBOSE-PHOSPHATE DIPHOSPHOKINASE FAMILY MEMBER"/>
    <property type="match status" value="1"/>
</dbReference>
<accession>A0A8B2P340</accession>
<dbReference type="CDD" id="cd06223">
    <property type="entry name" value="PRTases_typeI"/>
    <property type="match status" value="1"/>
</dbReference>
<gene>
    <name evidence="9" type="ORF">DLJ53_03410</name>
</gene>
<dbReference type="RefSeq" id="WP_111342347.1">
    <property type="nucleotide sequence ID" value="NZ_QHHQ01000001.1"/>
</dbReference>
<dbReference type="GO" id="GO:0016301">
    <property type="term" value="F:kinase activity"/>
    <property type="evidence" value="ECO:0007669"/>
    <property type="project" value="UniProtKB-KW"/>
</dbReference>
<dbReference type="NCBIfam" id="TIGR01251">
    <property type="entry name" value="ribP_PPkin"/>
    <property type="match status" value="1"/>
</dbReference>
<dbReference type="InterPro" id="IPR005946">
    <property type="entry name" value="Rib-P_diPkinase"/>
</dbReference>
<evidence type="ECO:0000256" key="2">
    <source>
        <dbReference type="ARBA" id="ARBA00022679"/>
    </source>
</evidence>
<dbReference type="Pfam" id="PF13793">
    <property type="entry name" value="Pribosyltran_N"/>
    <property type="match status" value="1"/>
</dbReference>
<dbReference type="GO" id="GO:0005737">
    <property type="term" value="C:cytoplasm"/>
    <property type="evidence" value="ECO:0007669"/>
    <property type="project" value="TreeGrafter"/>
</dbReference>
<keyword evidence="3" id="KW-0545">Nucleotide biosynthesis</keyword>
<dbReference type="EC" id="2.7.6.1" evidence="1"/>
<dbReference type="GO" id="GO:0006164">
    <property type="term" value="P:purine nucleotide biosynthetic process"/>
    <property type="evidence" value="ECO:0007669"/>
    <property type="project" value="TreeGrafter"/>
</dbReference>
<keyword evidence="2" id="KW-0808">Transferase</keyword>
<keyword evidence="6" id="KW-0067">ATP-binding</keyword>
<dbReference type="AlphaFoldDB" id="A0A8B2P340"/>
<comment type="caution">
    <text evidence="9">The sequence shown here is derived from an EMBL/GenBank/DDBJ whole genome shotgun (WGS) entry which is preliminary data.</text>
</comment>
<evidence type="ECO:0000256" key="4">
    <source>
        <dbReference type="ARBA" id="ARBA00022741"/>
    </source>
</evidence>
<organism evidence="9 10">
    <name type="scientific">Acuticoccus sediminis</name>
    <dbReference type="NCBI Taxonomy" id="2184697"/>
    <lineage>
        <taxon>Bacteria</taxon>
        <taxon>Pseudomonadati</taxon>
        <taxon>Pseudomonadota</taxon>
        <taxon>Alphaproteobacteria</taxon>
        <taxon>Hyphomicrobiales</taxon>
        <taxon>Amorphaceae</taxon>
        <taxon>Acuticoccus</taxon>
    </lineage>
</organism>
<evidence type="ECO:0000256" key="3">
    <source>
        <dbReference type="ARBA" id="ARBA00022727"/>
    </source>
</evidence>
<evidence type="ECO:0000256" key="7">
    <source>
        <dbReference type="ARBA" id="ARBA00049535"/>
    </source>
</evidence>
<dbReference type="InterPro" id="IPR000836">
    <property type="entry name" value="PRTase_dom"/>
</dbReference>
<dbReference type="Pfam" id="PF14572">
    <property type="entry name" value="Pribosyl_synth"/>
    <property type="match status" value="1"/>
</dbReference>
<keyword evidence="10" id="KW-1185">Reference proteome</keyword>
<evidence type="ECO:0000313" key="10">
    <source>
        <dbReference type="Proteomes" id="UP000249590"/>
    </source>
</evidence>
<dbReference type="GO" id="GO:0004749">
    <property type="term" value="F:ribose phosphate diphosphokinase activity"/>
    <property type="evidence" value="ECO:0007669"/>
    <property type="project" value="UniProtKB-EC"/>
</dbReference>
<dbReference type="Gene3D" id="3.40.50.2020">
    <property type="match status" value="2"/>
</dbReference>
<evidence type="ECO:0000256" key="1">
    <source>
        <dbReference type="ARBA" id="ARBA00013247"/>
    </source>
</evidence>
<reference evidence="9 10" key="1">
    <citation type="submission" date="2018-05" db="EMBL/GenBank/DDBJ databases">
        <title>Acuticoccus sediminis sp. nov., isolated from deep-sea sediment of Indian Ocean.</title>
        <authorList>
            <person name="Liu X."/>
            <person name="Lai Q."/>
            <person name="Du Y."/>
            <person name="Sun F."/>
            <person name="Zhang X."/>
            <person name="Wang S."/>
            <person name="Shao Z."/>
        </authorList>
    </citation>
    <scope>NUCLEOTIDE SEQUENCE [LARGE SCALE GENOMIC DNA]</scope>
    <source>
        <strain evidence="9 10">PTG4-2</strain>
    </source>
</reference>
<dbReference type="InterPro" id="IPR029057">
    <property type="entry name" value="PRTase-like"/>
</dbReference>
<sequence>MTTFAEITPSLRRLFTRLDQAPAPHAADLAALLARWRTERGDHAVPVRSVEDAGDWGPAAAVFRFDPGTRDHLLVAGTAAETLLGACPVGTRLMEASDRRMAVRLRRLFETVRETREPVLAEFPRKEHGDVVEMAEVLAAPLSSDGVAVDMILSGVAVRAVPQRASALHHGHAAPIHAPFPLLFALDGEDGLGSRIAASLGVPLSPHEVRTFEDGEHKARPLCEVRGHDAYVVDTLVADDEQSPNDKLCRLLFFIAALRDSGATRVSAVVPYLCYARKDRKTKPHDPVTTRYVAQLFEAVGTQRVIAMDVHNIAAFQNAFRCDTEHLSAIDVFVRHFLAGIGDAPVAVVSPDLGGGKRADLFREALEAALGRPVDKAFMEKARSMGRVSGDLFAGEVAGRHAIVIDDLISTGTTMARVAAECRSRGARRVSIAATHGLFADGAEAMWREPGIDEVVVTDTVPPFDFEPGLVRGRLVVLGTADIFADAIRADSLPAATEMHLRH</sequence>
<evidence type="ECO:0000256" key="5">
    <source>
        <dbReference type="ARBA" id="ARBA00022777"/>
    </source>
</evidence>
<name>A0A8B2P340_9HYPH</name>
<evidence type="ECO:0000313" key="9">
    <source>
        <dbReference type="EMBL" id="RAI03552.1"/>
    </source>
</evidence>
<evidence type="ECO:0000259" key="8">
    <source>
        <dbReference type="Pfam" id="PF13793"/>
    </source>
</evidence>
<dbReference type="EMBL" id="QHHQ01000001">
    <property type="protein sequence ID" value="RAI03552.1"/>
    <property type="molecule type" value="Genomic_DNA"/>
</dbReference>
<proteinExistence type="predicted"/>
<dbReference type="OrthoDB" id="324294at2"/>
<comment type="catalytic activity">
    <reaction evidence="7">
        <text>D-ribose 5-phosphate + ATP = 5-phospho-alpha-D-ribose 1-diphosphate + AMP + H(+)</text>
        <dbReference type="Rhea" id="RHEA:15609"/>
        <dbReference type="ChEBI" id="CHEBI:15378"/>
        <dbReference type="ChEBI" id="CHEBI:30616"/>
        <dbReference type="ChEBI" id="CHEBI:58017"/>
        <dbReference type="ChEBI" id="CHEBI:78346"/>
        <dbReference type="ChEBI" id="CHEBI:456215"/>
        <dbReference type="EC" id="2.7.6.1"/>
    </reaction>
</comment>
<dbReference type="SUPFAM" id="SSF53271">
    <property type="entry name" value="PRTase-like"/>
    <property type="match status" value="2"/>
</dbReference>
<dbReference type="GO" id="GO:0002189">
    <property type="term" value="C:ribose phosphate diphosphokinase complex"/>
    <property type="evidence" value="ECO:0007669"/>
    <property type="project" value="TreeGrafter"/>
</dbReference>
<dbReference type="GO" id="GO:0005524">
    <property type="term" value="F:ATP binding"/>
    <property type="evidence" value="ECO:0007669"/>
    <property type="project" value="UniProtKB-KW"/>
</dbReference>
<evidence type="ECO:0000256" key="6">
    <source>
        <dbReference type="ARBA" id="ARBA00022840"/>
    </source>
</evidence>